<dbReference type="Gene3D" id="1.50.10.20">
    <property type="match status" value="1"/>
</dbReference>
<gene>
    <name evidence="3" type="ORF">DPMN_034900</name>
</gene>
<evidence type="ECO:0000256" key="1">
    <source>
        <dbReference type="ARBA" id="ARBA00022729"/>
    </source>
</evidence>
<evidence type="ECO:0000313" key="3">
    <source>
        <dbReference type="EMBL" id="KAH3871689.1"/>
    </source>
</evidence>
<dbReference type="EMBL" id="JAIWYP010000002">
    <property type="protein sequence ID" value="KAH3871689.1"/>
    <property type="molecule type" value="Genomic_DNA"/>
</dbReference>
<keyword evidence="2" id="KW-0882">Thioester bond</keyword>
<dbReference type="Gene3D" id="2.60.120.1540">
    <property type="match status" value="1"/>
</dbReference>
<dbReference type="AlphaFoldDB" id="A0A9D4M9I6"/>
<reference evidence="3" key="1">
    <citation type="journal article" date="2019" name="bioRxiv">
        <title>The Genome of the Zebra Mussel, Dreissena polymorpha: A Resource for Invasive Species Research.</title>
        <authorList>
            <person name="McCartney M.A."/>
            <person name="Auch B."/>
            <person name="Kono T."/>
            <person name="Mallez S."/>
            <person name="Zhang Y."/>
            <person name="Obille A."/>
            <person name="Becker A."/>
            <person name="Abrahante J.E."/>
            <person name="Garbe J."/>
            <person name="Badalamenti J.P."/>
            <person name="Herman A."/>
            <person name="Mangelson H."/>
            <person name="Liachko I."/>
            <person name="Sullivan S."/>
            <person name="Sone E.D."/>
            <person name="Koren S."/>
            <person name="Silverstein K.A.T."/>
            <person name="Beckman K.B."/>
            <person name="Gohl D.M."/>
        </authorList>
    </citation>
    <scope>NUCLEOTIDE SEQUENCE</scope>
    <source>
        <strain evidence="3">Duluth1</strain>
        <tissue evidence="3">Whole animal</tissue>
    </source>
</reference>
<reference evidence="3" key="2">
    <citation type="submission" date="2020-11" db="EMBL/GenBank/DDBJ databases">
        <authorList>
            <person name="McCartney M.A."/>
            <person name="Auch B."/>
            <person name="Kono T."/>
            <person name="Mallez S."/>
            <person name="Becker A."/>
            <person name="Gohl D.M."/>
            <person name="Silverstein K.A.T."/>
            <person name="Koren S."/>
            <person name="Bechman K.B."/>
            <person name="Herman A."/>
            <person name="Abrahante J.E."/>
            <person name="Garbe J."/>
        </authorList>
    </citation>
    <scope>NUCLEOTIDE SEQUENCE</scope>
    <source>
        <strain evidence="3">Duluth1</strain>
        <tissue evidence="3">Whole animal</tissue>
    </source>
</reference>
<dbReference type="PANTHER" id="PTHR11412">
    <property type="entry name" value="MACROGLOBULIN / COMPLEMENT"/>
    <property type="match status" value="1"/>
</dbReference>
<keyword evidence="1" id="KW-0732">Signal</keyword>
<protein>
    <submittedName>
        <fullName evidence="3">Uncharacterized protein</fullName>
    </submittedName>
</protein>
<evidence type="ECO:0000256" key="2">
    <source>
        <dbReference type="ARBA" id="ARBA00022966"/>
    </source>
</evidence>
<sequence>MGMIPLTVTTRSALAADGVQRQLLVEPEGVPKQYSNLVLVDLKNQTTFSQVVDIFMPQTVVAGSQRIVVSAIGDLLGPTVNNLDKLLQMPTGCCEQT</sequence>
<organism evidence="3 4">
    <name type="scientific">Dreissena polymorpha</name>
    <name type="common">Zebra mussel</name>
    <name type="synonym">Mytilus polymorpha</name>
    <dbReference type="NCBI Taxonomy" id="45954"/>
    <lineage>
        <taxon>Eukaryota</taxon>
        <taxon>Metazoa</taxon>
        <taxon>Spiralia</taxon>
        <taxon>Lophotrochozoa</taxon>
        <taxon>Mollusca</taxon>
        <taxon>Bivalvia</taxon>
        <taxon>Autobranchia</taxon>
        <taxon>Heteroconchia</taxon>
        <taxon>Euheterodonta</taxon>
        <taxon>Imparidentia</taxon>
        <taxon>Neoheterodontei</taxon>
        <taxon>Myida</taxon>
        <taxon>Dreissenoidea</taxon>
        <taxon>Dreissenidae</taxon>
        <taxon>Dreissena</taxon>
    </lineage>
</organism>
<proteinExistence type="predicted"/>
<dbReference type="InterPro" id="IPR050473">
    <property type="entry name" value="A2M/Complement_sys"/>
</dbReference>
<evidence type="ECO:0000313" key="4">
    <source>
        <dbReference type="Proteomes" id="UP000828390"/>
    </source>
</evidence>
<accession>A0A9D4M9I6</accession>
<keyword evidence="4" id="KW-1185">Reference proteome</keyword>
<dbReference type="Proteomes" id="UP000828390">
    <property type="component" value="Unassembled WGS sequence"/>
</dbReference>
<comment type="caution">
    <text evidence="3">The sequence shown here is derived from an EMBL/GenBank/DDBJ whole genome shotgun (WGS) entry which is preliminary data.</text>
</comment>
<name>A0A9D4M9I6_DREPO</name>
<dbReference type="PANTHER" id="PTHR11412:SF136">
    <property type="entry name" value="CD109 ANTIGEN"/>
    <property type="match status" value="1"/>
</dbReference>